<evidence type="ECO:0000256" key="7">
    <source>
        <dbReference type="ARBA" id="ARBA00023136"/>
    </source>
</evidence>
<dbReference type="GO" id="GO:0005886">
    <property type="term" value="C:plasma membrane"/>
    <property type="evidence" value="ECO:0007669"/>
    <property type="project" value="UniProtKB-SubCell"/>
</dbReference>
<dbReference type="InterPro" id="IPR002549">
    <property type="entry name" value="AI-2E-like"/>
</dbReference>
<feature type="transmembrane region" description="Helical" evidence="8">
    <location>
        <begin position="77"/>
        <end position="98"/>
    </location>
</feature>
<keyword evidence="3" id="KW-0813">Transport</keyword>
<feature type="transmembrane region" description="Helical" evidence="8">
    <location>
        <begin position="156"/>
        <end position="178"/>
    </location>
</feature>
<keyword evidence="10" id="KW-1185">Reference proteome</keyword>
<gene>
    <name evidence="9" type="ORF">SAMN03080599_01266</name>
</gene>
<evidence type="ECO:0000256" key="3">
    <source>
        <dbReference type="ARBA" id="ARBA00022448"/>
    </source>
</evidence>
<evidence type="ECO:0000256" key="2">
    <source>
        <dbReference type="ARBA" id="ARBA00009773"/>
    </source>
</evidence>
<protein>
    <submittedName>
        <fullName evidence="9">Predicted PurR-regulated permease PerM</fullName>
    </submittedName>
</protein>
<reference evidence="9 10" key="1">
    <citation type="submission" date="2016-10" db="EMBL/GenBank/DDBJ databases">
        <authorList>
            <person name="de Groot N.N."/>
        </authorList>
    </citation>
    <scope>NUCLEOTIDE SEQUENCE [LARGE SCALE GENOMIC DNA]</scope>
    <source>
        <strain evidence="9 10">DSM 2784</strain>
    </source>
</reference>
<dbReference type="STRING" id="1120920.SAMN03080599_01266"/>
<feature type="transmembrane region" description="Helical" evidence="8">
    <location>
        <begin position="274"/>
        <end position="294"/>
    </location>
</feature>
<dbReference type="Pfam" id="PF01594">
    <property type="entry name" value="AI-2E_transport"/>
    <property type="match status" value="1"/>
</dbReference>
<feature type="transmembrane region" description="Helical" evidence="8">
    <location>
        <begin position="217"/>
        <end position="238"/>
    </location>
</feature>
<dbReference type="AlphaFoldDB" id="A0A1G5RYP1"/>
<proteinExistence type="inferred from homology"/>
<organism evidence="9 10">
    <name type="scientific">Acidaminobacter hydrogenoformans DSM 2784</name>
    <dbReference type="NCBI Taxonomy" id="1120920"/>
    <lineage>
        <taxon>Bacteria</taxon>
        <taxon>Bacillati</taxon>
        <taxon>Bacillota</taxon>
        <taxon>Clostridia</taxon>
        <taxon>Peptostreptococcales</taxon>
        <taxon>Acidaminobacteraceae</taxon>
        <taxon>Acidaminobacter</taxon>
    </lineage>
</organism>
<evidence type="ECO:0000313" key="10">
    <source>
        <dbReference type="Proteomes" id="UP000199208"/>
    </source>
</evidence>
<comment type="similarity">
    <text evidence="2">Belongs to the autoinducer-2 exporter (AI-2E) (TC 2.A.86) family.</text>
</comment>
<evidence type="ECO:0000256" key="8">
    <source>
        <dbReference type="SAM" id="Phobius"/>
    </source>
</evidence>
<dbReference type="PANTHER" id="PTHR21716">
    <property type="entry name" value="TRANSMEMBRANE PROTEIN"/>
    <property type="match status" value="1"/>
</dbReference>
<dbReference type="OrthoDB" id="9793390at2"/>
<name>A0A1G5RYP1_9FIRM</name>
<dbReference type="Proteomes" id="UP000199208">
    <property type="component" value="Unassembled WGS sequence"/>
</dbReference>
<dbReference type="EMBL" id="FMWL01000004">
    <property type="protein sequence ID" value="SCZ78439.1"/>
    <property type="molecule type" value="Genomic_DNA"/>
</dbReference>
<dbReference type="RefSeq" id="WP_092590051.1">
    <property type="nucleotide sequence ID" value="NZ_FMWL01000004.1"/>
</dbReference>
<evidence type="ECO:0000256" key="4">
    <source>
        <dbReference type="ARBA" id="ARBA00022475"/>
    </source>
</evidence>
<comment type="subcellular location">
    <subcellularLocation>
        <location evidence="1">Cell membrane</location>
        <topology evidence="1">Multi-pass membrane protein</topology>
    </subcellularLocation>
</comment>
<evidence type="ECO:0000256" key="6">
    <source>
        <dbReference type="ARBA" id="ARBA00022989"/>
    </source>
</evidence>
<sequence>MQLNMKRWLGAMLALSLSLIVSFVTINHFDAIVAWVGTIAGATTPFIIGLVIAYILDPVVNFFMRTLHFGRGLSIGVLYLLLVVLLAGFGWLVVPMVIDNASEIIDDVPRLISRANSQISDSGILTNDTVQEALVSIRGRLAEWANILLSNLTQGLLSVTSAVFSTMIGIVVSVYALIDKKRLQASVARLCHAMFDQERAQSIFEWGGKIHGIFSKFMTGLIVQATIVGILSFVGMTIMGVKYAAIFGLLLGLTNVIPYVGPFIGAIPAVGITLLYNPLNALKIAILIVVVQQIDANLVGPRIMGNYIGLRPMWIVLAISLGGSFGGMIGMILSIPVAAILNIVLVHYIERKERKGADPAEADETA</sequence>
<feature type="transmembrane region" description="Helical" evidence="8">
    <location>
        <begin position="32"/>
        <end position="56"/>
    </location>
</feature>
<feature type="transmembrane region" description="Helical" evidence="8">
    <location>
        <begin position="314"/>
        <end position="345"/>
    </location>
</feature>
<keyword evidence="5 8" id="KW-0812">Transmembrane</keyword>
<keyword evidence="4" id="KW-1003">Cell membrane</keyword>
<accession>A0A1G5RYP1</accession>
<dbReference type="PANTHER" id="PTHR21716:SF53">
    <property type="entry name" value="PERMEASE PERM-RELATED"/>
    <property type="match status" value="1"/>
</dbReference>
<evidence type="ECO:0000313" key="9">
    <source>
        <dbReference type="EMBL" id="SCZ78439.1"/>
    </source>
</evidence>
<keyword evidence="7 8" id="KW-0472">Membrane</keyword>
<evidence type="ECO:0000256" key="1">
    <source>
        <dbReference type="ARBA" id="ARBA00004651"/>
    </source>
</evidence>
<evidence type="ECO:0000256" key="5">
    <source>
        <dbReference type="ARBA" id="ARBA00022692"/>
    </source>
</evidence>
<keyword evidence="6 8" id="KW-1133">Transmembrane helix</keyword>
<dbReference type="GO" id="GO:0055085">
    <property type="term" value="P:transmembrane transport"/>
    <property type="evidence" value="ECO:0007669"/>
    <property type="project" value="TreeGrafter"/>
</dbReference>
<feature type="transmembrane region" description="Helical" evidence="8">
    <location>
        <begin position="244"/>
        <end position="267"/>
    </location>
</feature>